<comment type="caution">
    <text evidence="5">The sequence shown here is derived from an EMBL/GenBank/DDBJ whole genome shotgun (WGS) entry which is preliminary data.</text>
</comment>
<dbReference type="GO" id="GO:0003860">
    <property type="term" value="F:3-hydroxyisobutyryl-CoA hydrolase activity"/>
    <property type="evidence" value="ECO:0007669"/>
    <property type="project" value="UniProtKB-EC"/>
</dbReference>
<evidence type="ECO:0000313" key="6">
    <source>
        <dbReference type="Proteomes" id="UP001050691"/>
    </source>
</evidence>
<dbReference type="CDD" id="cd06558">
    <property type="entry name" value="crotonase-like"/>
    <property type="match status" value="1"/>
</dbReference>
<sequence length="468" mass="51472">MSRYVLTSQSALERTSMLARHMSSSLSPQSIDESLVQFESNLASRTFMLNRDSKRNALSHSMIKALKSKLLEWNSADLCEIIIGTGKGSAFCSGGDIAGKFELNHLVANLNKPYVAVIDGLTMGGGAGLSIHAPFRVATEKTLFAMPETKIGYCPDVGSNYFLSRLDGEIGTYLAMTGTVIKGRAVFELGLGTHFISSSRLPDLKAHLAALPEGLSLDKVNNHINTTIEELYVERNADEPPSLLVGKVRSAVDTAFSQRTVETIMDTLSELSETQDEVGRWAKVTLEELQLRSPTSLRVSLEAVRRGKGMSLEEVLNMELGIATAYINGASPDFITGVTAVLVDKFKGRPAWVPEYVSAVMDDHIEKTYFDSNSPFWIGKGELDFVVDSQQPYPNFGLPFEEEIKLRVTGAHTDSGGMSLDLEELIQQCESSRPGKHGVREKVLEIVQRRCKIVPESSNTQSHLEWVY</sequence>
<dbReference type="PANTHER" id="PTHR43176">
    <property type="entry name" value="3-HYDROXYISOBUTYRYL-COA HYDROLASE-RELATED"/>
    <property type="match status" value="1"/>
</dbReference>
<feature type="domain" description="Enoyl-CoA hydratase/isomerase" evidence="4">
    <location>
        <begin position="45"/>
        <end position="98"/>
    </location>
</feature>
<dbReference type="InterPro" id="IPR032259">
    <property type="entry name" value="HIBYL-CoA-H"/>
</dbReference>
<evidence type="ECO:0000313" key="5">
    <source>
        <dbReference type="EMBL" id="GJJ13106.1"/>
    </source>
</evidence>
<dbReference type="InterPro" id="IPR018376">
    <property type="entry name" value="Enoyl-CoA_hyd/isom_CS"/>
</dbReference>
<dbReference type="PROSITE" id="PS00166">
    <property type="entry name" value="ENOYL_COA_HYDRATASE"/>
    <property type="match status" value="1"/>
</dbReference>
<dbReference type="Proteomes" id="UP001050691">
    <property type="component" value="Unassembled WGS sequence"/>
</dbReference>
<gene>
    <name evidence="5" type="ORF">Clacol_007356</name>
</gene>
<dbReference type="Gene3D" id="3.90.226.10">
    <property type="entry name" value="2-enoyl-CoA Hydratase, Chain A, domain 1"/>
    <property type="match status" value="1"/>
</dbReference>
<name>A0AAV5AJJ1_9AGAM</name>
<proteinExistence type="predicted"/>
<protein>
    <recommendedName>
        <fullName evidence="2">3-hydroxyisobutyryl-CoA hydrolase</fullName>
        <ecNumber evidence="2">3.1.2.4</ecNumber>
    </recommendedName>
</protein>
<organism evidence="5 6">
    <name type="scientific">Clathrus columnatus</name>
    <dbReference type="NCBI Taxonomy" id="1419009"/>
    <lineage>
        <taxon>Eukaryota</taxon>
        <taxon>Fungi</taxon>
        <taxon>Dikarya</taxon>
        <taxon>Basidiomycota</taxon>
        <taxon>Agaricomycotina</taxon>
        <taxon>Agaricomycetes</taxon>
        <taxon>Phallomycetidae</taxon>
        <taxon>Phallales</taxon>
        <taxon>Clathraceae</taxon>
        <taxon>Clathrus</taxon>
    </lineage>
</organism>
<reference evidence="5" key="1">
    <citation type="submission" date="2021-10" db="EMBL/GenBank/DDBJ databases">
        <title>De novo Genome Assembly of Clathrus columnatus (Basidiomycota, Fungi) Using Illumina and Nanopore Sequence Data.</title>
        <authorList>
            <person name="Ogiso-Tanaka E."/>
            <person name="Itagaki H."/>
            <person name="Hosoya T."/>
            <person name="Hosaka K."/>
        </authorList>
    </citation>
    <scope>NUCLEOTIDE SEQUENCE</scope>
    <source>
        <strain evidence="5">MO-923</strain>
    </source>
</reference>
<dbReference type="Pfam" id="PF16113">
    <property type="entry name" value="ECH_2"/>
    <property type="match status" value="2"/>
</dbReference>
<dbReference type="InterPro" id="IPR045004">
    <property type="entry name" value="ECH_dom"/>
</dbReference>
<dbReference type="PANTHER" id="PTHR43176:SF3">
    <property type="entry name" value="3-HYDROXYISOBUTYRYL-COA HYDROLASE, MITOCHONDRIAL"/>
    <property type="match status" value="1"/>
</dbReference>
<dbReference type="InterPro" id="IPR029045">
    <property type="entry name" value="ClpP/crotonase-like_dom_sf"/>
</dbReference>
<dbReference type="GO" id="GO:0006574">
    <property type="term" value="P:L-valine catabolic process"/>
    <property type="evidence" value="ECO:0007669"/>
    <property type="project" value="TreeGrafter"/>
</dbReference>
<evidence type="ECO:0000259" key="4">
    <source>
        <dbReference type="Pfam" id="PF16113"/>
    </source>
</evidence>
<dbReference type="EC" id="3.1.2.4" evidence="2"/>
<keyword evidence="6" id="KW-1185">Reference proteome</keyword>
<feature type="domain" description="Enoyl-CoA hydratase/isomerase" evidence="4">
    <location>
        <begin position="100"/>
        <end position="367"/>
    </location>
</feature>
<keyword evidence="3" id="KW-0378">Hydrolase</keyword>
<dbReference type="GO" id="GO:0005739">
    <property type="term" value="C:mitochondrion"/>
    <property type="evidence" value="ECO:0007669"/>
    <property type="project" value="TreeGrafter"/>
</dbReference>
<comment type="catalytic activity">
    <reaction evidence="1">
        <text>3-hydroxy-2-methylpropanoyl-CoA + H2O = 3-hydroxy-2-methylpropanoate + CoA + H(+)</text>
        <dbReference type="Rhea" id="RHEA:20888"/>
        <dbReference type="ChEBI" id="CHEBI:11805"/>
        <dbReference type="ChEBI" id="CHEBI:15377"/>
        <dbReference type="ChEBI" id="CHEBI:15378"/>
        <dbReference type="ChEBI" id="CHEBI:57287"/>
        <dbReference type="ChEBI" id="CHEBI:57340"/>
        <dbReference type="EC" id="3.1.2.4"/>
    </reaction>
</comment>
<evidence type="ECO:0000256" key="1">
    <source>
        <dbReference type="ARBA" id="ARBA00001709"/>
    </source>
</evidence>
<dbReference type="EMBL" id="BPWL01000008">
    <property type="protein sequence ID" value="GJJ13106.1"/>
    <property type="molecule type" value="Genomic_DNA"/>
</dbReference>
<accession>A0AAV5AJJ1</accession>
<dbReference type="AlphaFoldDB" id="A0AAV5AJJ1"/>
<evidence type="ECO:0000256" key="3">
    <source>
        <dbReference type="ARBA" id="ARBA00022801"/>
    </source>
</evidence>
<evidence type="ECO:0000256" key="2">
    <source>
        <dbReference type="ARBA" id="ARBA00011915"/>
    </source>
</evidence>
<dbReference type="SUPFAM" id="SSF52096">
    <property type="entry name" value="ClpP/crotonase"/>
    <property type="match status" value="1"/>
</dbReference>